<protein>
    <submittedName>
        <fullName evidence="2">K7_Yfr035cp</fullName>
    </submittedName>
</protein>
<evidence type="ECO:0000313" key="2">
    <source>
        <dbReference type="EMBL" id="GAA23119.1"/>
    </source>
</evidence>
<reference evidence="2 3" key="1">
    <citation type="journal article" date="2011" name="DNA Res.">
        <title>Whole-genome sequencing of sake yeast Saccharomyces cerevisiae Kyokai no. 7.</title>
        <authorList>
            <person name="Akao T."/>
            <person name="Yashiro I."/>
            <person name="Hosoyama A."/>
            <person name="Kitagaki H."/>
            <person name="Horikawa H."/>
            <person name="Watanabe D."/>
            <person name="Akada R."/>
            <person name="Ando Y."/>
            <person name="Harashima S."/>
            <person name="Inoue T."/>
            <person name="Inoue Y."/>
            <person name="Kajiwara S."/>
            <person name="Kitamoto K."/>
            <person name="Kitamoto N."/>
            <person name="Kobayashi O."/>
            <person name="Kuhara S."/>
            <person name="Masubuchi T."/>
            <person name="Mizoguchi H."/>
            <person name="Nakao Y."/>
            <person name="Nakazato A."/>
            <person name="Namise M."/>
            <person name="Oba T."/>
            <person name="Ogata T."/>
            <person name="Ohta A."/>
            <person name="Sato M."/>
            <person name="Shibasaki S."/>
            <person name="Takatsume Y."/>
            <person name="Tanimoto S."/>
            <person name="Tsuboi H."/>
            <person name="Nishimura A."/>
            <person name="Yoda K."/>
            <person name="Ishikawa T."/>
            <person name="Iwashita K."/>
            <person name="Fujita N."/>
            <person name="Shimoi H."/>
        </authorList>
    </citation>
    <scope>NUCLEOTIDE SEQUENCE [LARGE SCALE GENOMIC DNA]</scope>
    <source>
        <strain evidence="3">Kyokai no. 7 / NBRC 101557</strain>
    </source>
</reference>
<keyword evidence="1" id="KW-0472">Membrane</keyword>
<name>G2WDH6_YEASK</name>
<keyword evidence="1" id="KW-1133">Transmembrane helix</keyword>
<dbReference type="OrthoDB" id="4066901at2759"/>
<proteinExistence type="predicted"/>
<evidence type="ECO:0000256" key="1">
    <source>
        <dbReference type="SAM" id="Phobius"/>
    </source>
</evidence>
<keyword evidence="1" id="KW-0812">Transmembrane</keyword>
<sequence>MSASDKTKLCNKGMSRTSRTTTFVITPAFRERDDEGANSLCKAFLNTFSNLKSGMFKCLLGVGAVGTFISTFPQFFLLPCLLCVRCVCVCLCASISYAASAIFSFSIFFFLPRLICGRRKADPAARTEIFGK</sequence>
<evidence type="ECO:0000313" key="3">
    <source>
        <dbReference type="Proteomes" id="UP000001608"/>
    </source>
</evidence>
<dbReference type="HOGENOM" id="CLU_2122997_0_0_1"/>
<dbReference type="Proteomes" id="UP000001608">
    <property type="component" value="Chromosome 6"/>
</dbReference>
<dbReference type="EMBL" id="DG000042">
    <property type="protein sequence ID" value="GAA23119.1"/>
    <property type="molecule type" value="Genomic_DNA"/>
</dbReference>
<organism evidence="2 3">
    <name type="scientific">Saccharomyces cerevisiae (strain Kyokai no. 7 / NBRC 101557)</name>
    <name type="common">Baker's yeast</name>
    <dbReference type="NCBI Taxonomy" id="721032"/>
    <lineage>
        <taxon>Eukaryota</taxon>
        <taxon>Fungi</taxon>
        <taxon>Dikarya</taxon>
        <taxon>Ascomycota</taxon>
        <taxon>Saccharomycotina</taxon>
        <taxon>Saccharomycetes</taxon>
        <taxon>Saccharomycetales</taxon>
        <taxon>Saccharomycetaceae</taxon>
        <taxon>Saccharomyces</taxon>
    </lineage>
</organism>
<comment type="caution">
    <text evidence="2">The sequence shown here is derived from an EMBL/GenBank/DDBJ whole genome shotgun (WGS) entry which is preliminary data.</text>
</comment>
<feature type="transmembrane region" description="Helical" evidence="1">
    <location>
        <begin position="58"/>
        <end position="76"/>
    </location>
</feature>
<feature type="transmembrane region" description="Helical" evidence="1">
    <location>
        <begin position="82"/>
        <end position="111"/>
    </location>
</feature>
<accession>G2WDH6</accession>
<dbReference type="AlphaFoldDB" id="G2WDH6"/>
<gene>
    <name evidence="2" type="primary">K7_YFR035C</name>
    <name evidence="2" type="ORF">SYK7_023321</name>
</gene>